<keyword evidence="2" id="KW-0732">Signal</keyword>
<feature type="signal peptide" evidence="2">
    <location>
        <begin position="1"/>
        <end position="18"/>
    </location>
</feature>
<dbReference type="AlphaFoldDB" id="A0A6P7F1T6"/>
<gene>
    <name evidence="5" type="primary">LOC114325420</name>
</gene>
<accession>A0A6P7F1T6</accession>
<name>A0A6P7F1T6_DIAVI</name>
<dbReference type="Proteomes" id="UP001652700">
    <property type="component" value="Unplaced"/>
</dbReference>
<protein>
    <submittedName>
        <fullName evidence="5">Uncharacterized protein LOC114325420</fullName>
    </submittedName>
</protein>
<dbReference type="KEGG" id="dvv:114325420"/>
<dbReference type="EnsemblMetazoa" id="XM_028273490.1">
    <property type="protein sequence ID" value="XP_028129291.1"/>
    <property type="gene ID" value="LOC114325420"/>
</dbReference>
<dbReference type="GeneID" id="114325420"/>
<reference evidence="5" key="1">
    <citation type="submission" date="2025-04" db="UniProtKB">
        <authorList>
            <consortium name="RefSeq"/>
        </authorList>
    </citation>
    <scope>IDENTIFICATION</scope>
    <source>
        <tissue evidence="5">Whole insect</tissue>
    </source>
</reference>
<dbReference type="InParanoid" id="A0A6P7F1T6"/>
<feature type="chain" id="PRO_5028373025" evidence="2">
    <location>
        <begin position="19"/>
        <end position="157"/>
    </location>
</feature>
<organism evidence="5">
    <name type="scientific">Diabrotica virgifera virgifera</name>
    <name type="common">western corn rootworm</name>
    <dbReference type="NCBI Taxonomy" id="50390"/>
    <lineage>
        <taxon>Eukaryota</taxon>
        <taxon>Metazoa</taxon>
        <taxon>Ecdysozoa</taxon>
        <taxon>Arthropoda</taxon>
        <taxon>Hexapoda</taxon>
        <taxon>Insecta</taxon>
        <taxon>Pterygota</taxon>
        <taxon>Neoptera</taxon>
        <taxon>Endopterygota</taxon>
        <taxon>Coleoptera</taxon>
        <taxon>Polyphaga</taxon>
        <taxon>Cucujiformia</taxon>
        <taxon>Chrysomeloidea</taxon>
        <taxon>Chrysomelidae</taxon>
        <taxon>Galerucinae</taxon>
        <taxon>Diabroticina</taxon>
        <taxon>Diabroticites</taxon>
        <taxon>Diabrotica</taxon>
    </lineage>
</organism>
<evidence type="ECO:0000313" key="5">
    <source>
        <dbReference type="RefSeq" id="XP_028129291.1"/>
    </source>
</evidence>
<evidence type="ECO:0000313" key="3">
    <source>
        <dbReference type="EnsemblMetazoa" id="XP_028129291.1"/>
    </source>
</evidence>
<sequence>MKYLYLFFIAYIFAYVSGSQLKNQQHVCNCQKTLETIYADVLQQEKALNQTLIDISVLEIELRQLDDLLEGQEDKLIDISAELAALTVTKNYINRLLADGSQALQCIIDNLKEVCHDLHDDVDNDVDQQQSQIINILSVVMKVEDCKNGNSCPAAPQ</sequence>
<evidence type="ECO:0000313" key="4">
    <source>
        <dbReference type="Proteomes" id="UP001652700"/>
    </source>
</evidence>
<reference evidence="3" key="2">
    <citation type="submission" date="2025-05" db="UniProtKB">
        <authorList>
            <consortium name="EnsemblMetazoa"/>
        </authorList>
    </citation>
    <scope>IDENTIFICATION</scope>
</reference>
<dbReference type="RefSeq" id="XP_028129291.1">
    <property type="nucleotide sequence ID" value="XM_028273490.1"/>
</dbReference>
<evidence type="ECO:0000256" key="1">
    <source>
        <dbReference type="SAM" id="Coils"/>
    </source>
</evidence>
<keyword evidence="1" id="KW-0175">Coiled coil</keyword>
<feature type="coiled-coil region" evidence="1">
    <location>
        <begin position="55"/>
        <end position="82"/>
    </location>
</feature>
<proteinExistence type="predicted"/>
<keyword evidence="4" id="KW-1185">Reference proteome</keyword>
<evidence type="ECO:0000256" key="2">
    <source>
        <dbReference type="SAM" id="SignalP"/>
    </source>
</evidence>